<dbReference type="EMBL" id="BAABDT010000006">
    <property type="protein sequence ID" value="GAA3747570.1"/>
    <property type="molecule type" value="Genomic_DNA"/>
</dbReference>
<keyword evidence="3" id="KW-1185">Reference proteome</keyword>
<evidence type="ECO:0000259" key="1">
    <source>
        <dbReference type="Pfam" id="PF13521"/>
    </source>
</evidence>
<accession>A0ABP7FUP8</accession>
<dbReference type="InterPro" id="IPR027417">
    <property type="entry name" value="P-loop_NTPase"/>
</dbReference>
<feature type="domain" description="NadR/Ttd14 AAA" evidence="1">
    <location>
        <begin position="16"/>
        <end position="174"/>
    </location>
</feature>
<proteinExistence type="predicted"/>
<dbReference type="Pfam" id="PF13521">
    <property type="entry name" value="AAA_28"/>
    <property type="match status" value="1"/>
</dbReference>
<comment type="caution">
    <text evidence="2">The sequence shown here is derived from an EMBL/GenBank/DDBJ whole genome shotgun (WGS) entry which is preliminary data.</text>
</comment>
<sequence>MFIFSCLWLKNINGMRIAILGTHKVGKTTLAEKLHETLPDYEFYSEPYFELQEMGFDFSETPTADDYIIQLEHSLKQIVRSNKNAIFDRCPIDLLAYALAVDDKLNFSSIFNKIQNAIKEIDVFVFVPIEQPDRILCSDSDLPELRSEVNDVIRELIDDFDLEVIEVRGSLSERLNQVQNKIEH</sequence>
<reference evidence="3" key="1">
    <citation type="journal article" date="2019" name="Int. J. Syst. Evol. Microbiol.">
        <title>The Global Catalogue of Microorganisms (GCM) 10K type strain sequencing project: providing services to taxonomists for standard genome sequencing and annotation.</title>
        <authorList>
            <consortium name="The Broad Institute Genomics Platform"/>
            <consortium name="The Broad Institute Genome Sequencing Center for Infectious Disease"/>
            <person name="Wu L."/>
            <person name="Ma J."/>
        </authorList>
    </citation>
    <scope>NUCLEOTIDE SEQUENCE [LARGE SCALE GENOMIC DNA]</scope>
    <source>
        <strain evidence="3">JCM 17336</strain>
    </source>
</reference>
<organism evidence="2 3">
    <name type="scientific">Flavobacterium ginsengisoli</name>
    <dbReference type="NCBI Taxonomy" id="871694"/>
    <lineage>
        <taxon>Bacteria</taxon>
        <taxon>Pseudomonadati</taxon>
        <taxon>Bacteroidota</taxon>
        <taxon>Flavobacteriia</taxon>
        <taxon>Flavobacteriales</taxon>
        <taxon>Flavobacteriaceae</taxon>
        <taxon>Flavobacterium</taxon>
    </lineage>
</organism>
<dbReference type="Proteomes" id="UP001501367">
    <property type="component" value="Unassembled WGS sequence"/>
</dbReference>
<dbReference type="Gene3D" id="3.40.50.300">
    <property type="entry name" value="P-loop containing nucleotide triphosphate hydrolases"/>
    <property type="match status" value="1"/>
</dbReference>
<evidence type="ECO:0000313" key="3">
    <source>
        <dbReference type="Proteomes" id="UP001501367"/>
    </source>
</evidence>
<dbReference type="InterPro" id="IPR038727">
    <property type="entry name" value="NadR/Ttd14_AAA_dom"/>
</dbReference>
<evidence type="ECO:0000313" key="2">
    <source>
        <dbReference type="EMBL" id="GAA3747570.1"/>
    </source>
</evidence>
<protein>
    <recommendedName>
        <fullName evidence="1">NadR/Ttd14 AAA domain-containing protein</fullName>
    </recommendedName>
</protein>
<gene>
    <name evidence="2" type="ORF">GCM10022422_35150</name>
</gene>
<name>A0ABP7FUP8_9FLAO</name>
<dbReference type="SUPFAM" id="SSF52540">
    <property type="entry name" value="P-loop containing nucleoside triphosphate hydrolases"/>
    <property type="match status" value="1"/>
</dbReference>